<gene>
    <name evidence="7" type="ORF">QCA50_006013</name>
</gene>
<proteinExistence type="inferred from homology"/>
<dbReference type="EMBL" id="JASBNA010000006">
    <property type="protein sequence ID" value="KAK7690910.1"/>
    <property type="molecule type" value="Genomic_DNA"/>
</dbReference>
<evidence type="ECO:0000256" key="4">
    <source>
        <dbReference type="PIRSR" id="PIRSR600542-1"/>
    </source>
</evidence>
<comment type="caution">
    <text evidence="7">The sequence shown here is derived from an EMBL/GenBank/DDBJ whole genome shotgun (WGS) entry which is preliminary data.</text>
</comment>
<feature type="active site" description="Proton acceptor" evidence="4">
    <location>
        <position position="219"/>
    </location>
</feature>
<reference evidence="7 8" key="1">
    <citation type="submission" date="2022-09" db="EMBL/GenBank/DDBJ databases">
        <authorList>
            <person name="Palmer J.M."/>
        </authorList>
    </citation>
    <scope>NUCLEOTIDE SEQUENCE [LARGE SCALE GENOMIC DNA]</scope>
    <source>
        <strain evidence="7 8">DSM 7382</strain>
    </source>
</reference>
<dbReference type="PANTHER" id="PTHR22589">
    <property type="entry name" value="CARNITINE O-ACYLTRANSFERASE"/>
    <property type="match status" value="1"/>
</dbReference>
<sequence>MHRSLEFKRRLERQEIYPNTTKNGLWFQRTIGLNFNISRIPLKGCDMFSSLPSPTPPSARAILLHIHNWQYTIEVINSSSQTIPVGILEQRLLSIVEDASRRLNSGERAVPVGVLTADERDCWAENQEYLLSLSPLNGTSFQAINHSILALSLDPWTYVPGSSSGSTSLPLPNTPQEVDAHLHNLRSSHSSHPGHNRWFDKPYTLIVESNGRAGANGEHSPCDALVPSIMGEYSVVQEMDIDAFQPDPSTDSSWTETTGWQRLEWVTDEHIKSECIAAEERIRPIVQDSDDHVLWFDAYGTDVIKQELGISPDAYIQMAFQLAWYRTQGEFTATYETVLTRIFHHARTETIRTYSKESRAWVLAMMDNSISTATKRELLDSAIQAHSGFTRAAATGKGVDRHLLGLRCMMTAEELAEIPDLFRDELFMRSQTWKLSTSNLSPGDQFRGTGFGTPEHDGYGISYLPGRDLIMFGIESKHSCPSTSTQVFSDVLTQSLLDLRELCSFHPKAHL</sequence>
<evidence type="ECO:0000256" key="5">
    <source>
        <dbReference type="RuleBase" id="RU003801"/>
    </source>
</evidence>
<comment type="similarity">
    <text evidence="1 5">Belongs to the carnitine/choline acetyltransferase family.</text>
</comment>
<dbReference type="Gene3D" id="3.30.559.10">
    <property type="entry name" value="Chloramphenicol acetyltransferase-like domain"/>
    <property type="match status" value="1"/>
</dbReference>
<keyword evidence="8" id="KW-1185">Reference proteome</keyword>
<evidence type="ECO:0000256" key="2">
    <source>
        <dbReference type="ARBA" id="ARBA00022679"/>
    </source>
</evidence>
<dbReference type="InterPro" id="IPR023213">
    <property type="entry name" value="CAT-like_dom_sf"/>
</dbReference>
<keyword evidence="3 5" id="KW-0012">Acyltransferase</keyword>
<dbReference type="Gene3D" id="3.30.559.70">
    <property type="entry name" value="Choline/Carnitine o-acyltransferase, domain 2"/>
    <property type="match status" value="1"/>
</dbReference>
<name>A0AAW0GNW7_9APHY</name>
<organism evidence="7 8">
    <name type="scientific">Cerrena zonata</name>
    <dbReference type="NCBI Taxonomy" id="2478898"/>
    <lineage>
        <taxon>Eukaryota</taxon>
        <taxon>Fungi</taxon>
        <taxon>Dikarya</taxon>
        <taxon>Basidiomycota</taxon>
        <taxon>Agaricomycotina</taxon>
        <taxon>Agaricomycetes</taxon>
        <taxon>Polyporales</taxon>
        <taxon>Cerrenaceae</taxon>
        <taxon>Cerrena</taxon>
    </lineage>
</organism>
<accession>A0AAW0GNW7</accession>
<keyword evidence="2 5" id="KW-0808">Transferase</keyword>
<dbReference type="GO" id="GO:0016746">
    <property type="term" value="F:acyltransferase activity"/>
    <property type="evidence" value="ECO:0007669"/>
    <property type="project" value="UniProtKB-KW"/>
</dbReference>
<evidence type="ECO:0000259" key="6">
    <source>
        <dbReference type="Pfam" id="PF00755"/>
    </source>
</evidence>
<evidence type="ECO:0000313" key="7">
    <source>
        <dbReference type="EMBL" id="KAK7690910.1"/>
    </source>
</evidence>
<evidence type="ECO:0000313" key="8">
    <source>
        <dbReference type="Proteomes" id="UP001385951"/>
    </source>
</evidence>
<evidence type="ECO:0000256" key="3">
    <source>
        <dbReference type="ARBA" id="ARBA00023315"/>
    </source>
</evidence>
<evidence type="ECO:0000256" key="1">
    <source>
        <dbReference type="ARBA" id="ARBA00005232"/>
    </source>
</evidence>
<dbReference type="Proteomes" id="UP001385951">
    <property type="component" value="Unassembled WGS sequence"/>
</dbReference>
<dbReference type="PANTHER" id="PTHR22589:SF107">
    <property type="entry name" value="CHOLINE_CARNITINE ACYLTRANSFERASE DOMAIN-CONTAINING PROTEIN"/>
    <property type="match status" value="1"/>
</dbReference>
<dbReference type="PROSITE" id="PS00440">
    <property type="entry name" value="ACYLTRANSF_C_2"/>
    <property type="match status" value="1"/>
</dbReference>
<feature type="domain" description="Choline/carnitine acyltransferase" evidence="6">
    <location>
        <begin position="2"/>
        <end position="494"/>
    </location>
</feature>
<dbReference type="InterPro" id="IPR042231">
    <property type="entry name" value="Cho/carn_acyl_trans_2"/>
</dbReference>
<dbReference type="InterPro" id="IPR039551">
    <property type="entry name" value="Cho/carn_acyl_trans"/>
</dbReference>
<dbReference type="AlphaFoldDB" id="A0AAW0GNW7"/>
<dbReference type="Pfam" id="PF00755">
    <property type="entry name" value="Carn_acyltransf"/>
    <property type="match status" value="1"/>
</dbReference>
<dbReference type="InterPro" id="IPR000542">
    <property type="entry name" value="Carn_acyl_trans"/>
</dbReference>
<protein>
    <recommendedName>
        <fullName evidence="6">Choline/carnitine acyltransferase domain-containing protein</fullName>
    </recommendedName>
</protein>
<dbReference type="SUPFAM" id="SSF52777">
    <property type="entry name" value="CoA-dependent acyltransferases"/>
    <property type="match status" value="2"/>
</dbReference>